<dbReference type="Proteomes" id="UP000070544">
    <property type="component" value="Unassembled WGS sequence"/>
</dbReference>
<evidence type="ECO:0000313" key="2">
    <source>
        <dbReference type="Proteomes" id="UP000070544"/>
    </source>
</evidence>
<sequence length="211" mass="23206">MDPYKAPHGWSAPASGPITYASSVPQYTPAPLIPLSSPTSKHKRTYFVPPSMISCVRGWSGVVVPSNKSQRKKILYCVPGVDPTKGPYQEDQRIIRYISSFLPHFIYLSPISESKDGVTKFPPNLITFLAVNPNRIVNVYPESDSNGERTVVDIEHDVAGRGDNAAGETVYQVIVGRRVDEVVRAVAGEQSYAFLRNELRGADIGFGLTLR</sequence>
<dbReference type="AlphaFoldDB" id="A0A138ZZV8"/>
<gene>
    <name evidence="1" type="ORF">M427DRAFT_159898</name>
</gene>
<protein>
    <submittedName>
        <fullName evidence="1">Uncharacterized protein</fullName>
    </submittedName>
</protein>
<reference evidence="1 2" key="1">
    <citation type="journal article" date="2015" name="Genome Biol. Evol.">
        <title>Phylogenomic analyses indicate that early fungi evolved digesting cell walls of algal ancestors of land plants.</title>
        <authorList>
            <person name="Chang Y."/>
            <person name="Wang S."/>
            <person name="Sekimoto S."/>
            <person name="Aerts A.L."/>
            <person name="Choi C."/>
            <person name="Clum A."/>
            <person name="LaButti K.M."/>
            <person name="Lindquist E.A."/>
            <person name="Yee Ngan C."/>
            <person name="Ohm R.A."/>
            <person name="Salamov A.A."/>
            <person name="Grigoriev I.V."/>
            <person name="Spatafora J.W."/>
            <person name="Berbee M.L."/>
        </authorList>
    </citation>
    <scope>NUCLEOTIDE SEQUENCE [LARGE SCALE GENOMIC DNA]</scope>
    <source>
        <strain evidence="1 2">JEL478</strain>
    </source>
</reference>
<dbReference type="EMBL" id="KQ965839">
    <property type="protein sequence ID" value="KXS10041.1"/>
    <property type="molecule type" value="Genomic_DNA"/>
</dbReference>
<keyword evidence="2" id="KW-1185">Reference proteome</keyword>
<evidence type="ECO:0000313" key="1">
    <source>
        <dbReference type="EMBL" id="KXS10041.1"/>
    </source>
</evidence>
<name>A0A138ZZV8_GONPJ</name>
<organism evidence="1 2">
    <name type="scientific">Gonapodya prolifera (strain JEL478)</name>
    <name type="common">Monoblepharis prolifera</name>
    <dbReference type="NCBI Taxonomy" id="1344416"/>
    <lineage>
        <taxon>Eukaryota</taxon>
        <taxon>Fungi</taxon>
        <taxon>Fungi incertae sedis</taxon>
        <taxon>Chytridiomycota</taxon>
        <taxon>Chytridiomycota incertae sedis</taxon>
        <taxon>Monoblepharidomycetes</taxon>
        <taxon>Monoblepharidales</taxon>
        <taxon>Gonapodyaceae</taxon>
        <taxon>Gonapodya</taxon>
    </lineage>
</organism>
<proteinExistence type="predicted"/>
<accession>A0A138ZZV8</accession>
<dbReference type="OrthoDB" id="10595645at2759"/>